<organism evidence="1 2">
    <name type="scientific">Kosmotoga olearia (strain ATCC BAA-1733 / DSM 21960 / TBF 19.5.1)</name>
    <dbReference type="NCBI Taxonomy" id="521045"/>
    <lineage>
        <taxon>Bacteria</taxon>
        <taxon>Thermotogati</taxon>
        <taxon>Thermotogota</taxon>
        <taxon>Thermotogae</taxon>
        <taxon>Kosmotogales</taxon>
        <taxon>Kosmotogaceae</taxon>
        <taxon>Kosmotoga</taxon>
    </lineage>
</organism>
<dbReference type="OrthoDB" id="37761at2"/>
<keyword evidence="2" id="KW-1185">Reference proteome</keyword>
<evidence type="ECO:0000313" key="2">
    <source>
        <dbReference type="Proteomes" id="UP000002382"/>
    </source>
</evidence>
<reference evidence="1 2" key="2">
    <citation type="journal article" date="2011" name="J. Bacteriol.">
        <title>Genome Sequence of Kosmotoga olearia Strain TBF 19.5.1, a Thermophilic Bacterium with a Wide Growth Temperature Range, Isolated from the Troll B Oil Platform in the North Sea.</title>
        <authorList>
            <person name="Swithers K.S."/>
            <person name="Dipippo J.L."/>
            <person name="Bruce D.C."/>
            <person name="Detter C."/>
            <person name="Tapia R."/>
            <person name="Han S."/>
            <person name="Goodwin L.A."/>
            <person name="Han J."/>
            <person name="Woyke T."/>
            <person name="Pitluck S."/>
            <person name="Pennacchio L."/>
            <person name="Nolan M."/>
            <person name="Mikhailova N."/>
            <person name="Land M.L."/>
            <person name="Nesbo C.L."/>
            <person name="Gogarten J.P."/>
            <person name="Noll K.M."/>
        </authorList>
    </citation>
    <scope>NUCLEOTIDE SEQUENCE [LARGE SCALE GENOMIC DNA]</scope>
    <source>
        <strain evidence="2">ATCC BAA-1733 / DSM 21960 / TBF 19.5.1</strain>
    </source>
</reference>
<sequence length="342" mass="39035">MVRKLTFLLIFVIFSSISICQIPSLSNIPQLFKGKYPIPSWIKPGLVTVYEMEGGTRTLPTGQESSAFYGKGYAVFIVTQVENNLIYGLTLFAYDYPGIMVTPPNPMILYGSIYVDPRDIQEILSQREEYERQGIIVKGGQYGEGIRWVNITYKSTSYTIFISEDGKAQKFLFSEKQENGSSVINMQLMGLFYTNCPEIEDFPEAARENHSYEIYSYDPFYTGLTTPAGRETIEFQNIQKPIASYRLSYYTADMMVPISQTINGLPLLGPHYIHPELLNKDTILEIPEINLSWVNEGEDGEIDSIIYFNGQESLRINCDQRGLVTRMQYPFSGFIIITQLER</sequence>
<protein>
    <submittedName>
        <fullName evidence="1">Uncharacterized protein</fullName>
    </submittedName>
</protein>
<dbReference type="AlphaFoldDB" id="C5CHW2"/>
<dbReference type="eggNOG" id="ENOG5033EUD">
    <property type="taxonomic scope" value="Bacteria"/>
</dbReference>
<accession>C5CHW2</accession>
<reference evidence="1 2" key="1">
    <citation type="submission" date="2009-06" db="EMBL/GenBank/DDBJ databases">
        <title>Complete sequence of Thermotogales bacterium TBF 19.5.1.</title>
        <authorList>
            <consortium name="US DOE Joint Genome Institute"/>
            <person name="Lucas S."/>
            <person name="Copeland A."/>
            <person name="Lapidus A."/>
            <person name="Glavina del Rio T."/>
            <person name="Tice H."/>
            <person name="Bruce D."/>
            <person name="Goodwin L."/>
            <person name="Pitluck S."/>
            <person name="Chertkov O."/>
            <person name="Brettin T."/>
            <person name="Detter J.C."/>
            <person name="Han C."/>
            <person name="Schmutz J."/>
            <person name="Larimer F."/>
            <person name="Land M."/>
            <person name="Hauser L."/>
            <person name="Kyrpides N."/>
            <person name="Ovchinnikova G."/>
            <person name="Noll K."/>
        </authorList>
    </citation>
    <scope>NUCLEOTIDE SEQUENCE [LARGE SCALE GENOMIC DNA]</scope>
    <source>
        <strain evidence="2">ATCC BAA-1733 / DSM 21960 / TBF 19.5.1</strain>
    </source>
</reference>
<gene>
    <name evidence="1" type="ordered locus">Kole_0089</name>
</gene>
<dbReference type="EMBL" id="CP001634">
    <property type="protein sequence ID" value="ACR78817.1"/>
    <property type="molecule type" value="Genomic_DNA"/>
</dbReference>
<evidence type="ECO:0000313" key="1">
    <source>
        <dbReference type="EMBL" id="ACR78817.1"/>
    </source>
</evidence>
<name>C5CHW2_KOSOT</name>
<dbReference type="STRING" id="521045.Kole_0089"/>
<dbReference type="RefSeq" id="WP_012744605.1">
    <property type="nucleotide sequence ID" value="NC_012785.1"/>
</dbReference>
<proteinExistence type="predicted"/>
<dbReference type="HOGENOM" id="CLU_860343_0_0_0"/>
<dbReference type="KEGG" id="kol:Kole_0089"/>
<dbReference type="Proteomes" id="UP000002382">
    <property type="component" value="Chromosome"/>
</dbReference>